<protein>
    <submittedName>
        <fullName evidence="1">Uncharacterized protein</fullName>
    </submittedName>
</protein>
<reference evidence="1" key="1">
    <citation type="submission" date="2021-08" db="EMBL/GenBank/DDBJ databases">
        <title>WGS assembly of Ceratopteris richardii.</title>
        <authorList>
            <person name="Marchant D.B."/>
            <person name="Chen G."/>
            <person name="Jenkins J."/>
            <person name="Shu S."/>
            <person name="Leebens-Mack J."/>
            <person name="Grimwood J."/>
            <person name="Schmutz J."/>
            <person name="Soltis P."/>
            <person name="Soltis D."/>
            <person name="Chen Z.-H."/>
        </authorList>
    </citation>
    <scope>NUCLEOTIDE SEQUENCE</scope>
    <source>
        <strain evidence="1">Whitten #5841</strain>
        <tissue evidence="1">Leaf</tissue>
    </source>
</reference>
<evidence type="ECO:0000313" key="2">
    <source>
        <dbReference type="Proteomes" id="UP000825935"/>
    </source>
</evidence>
<dbReference type="Proteomes" id="UP000825935">
    <property type="component" value="Chromosome 12"/>
</dbReference>
<keyword evidence="2" id="KW-1185">Reference proteome</keyword>
<accession>A0A8T2TS53</accession>
<sequence length="111" mass="12571">MNDHLGRIRAKKDQLILREIESCCNKELMHKAHKHKRQVMKGNAAKKVDCQCPCVSNSVALENADEEFLQMDRRASYDGDVTDDCPSSVKKSMIVQDLNSFPSEYGLSLVE</sequence>
<proteinExistence type="predicted"/>
<comment type="caution">
    <text evidence="1">The sequence shown here is derived from an EMBL/GenBank/DDBJ whole genome shotgun (WGS) entry which is preliminary data.</text>
</comment>
<organism evidence="1 2">
    <name type="scientific">Ceratopteris richardii</name>
    <name type="common">Triangle waterfern</name>
    <dbReference type="NCBI Taxonomy" id="49495"/>
    <lineage>
        <taxon>Eukaryota</taxon>
        <taxon>Viridiplantae</taxon>
        <taxon>Streptophyta</taxon>
        <taxon>Embryophyta</taxon>
        <taxon>Tracheophyta</taxon>
        <taxon>Polypodiopsida</taxon>
        <taxon>Polypodiidae</taxon>
        <taxon>Polypodiales</taxon>
        <taxon>Pteridineae</taxon>
        <taxon>Pteridaceae</taxon>
        <taxon>Parkerioideae</taxon>
        <taxon>Ceratopteris</taxon>
    </lineage>
</organism>
<evidence type="ECO:0000313" key="1">
    <source>
        <dbReference type="EMBL" id="KAH7423369.1"/>
    </source>
</evidence>
<name>A0A8T2TS53_CERRI</name>
<gene>
    <name evidence="1" type="ORF">KP509_12G051700</name>
</gene>
<dbReference type="AlphaFoldDB" id="A0A8T2TS53"/>
<dbReference type="EMBL" id="CM035417">
    <property type="protein sequence ID" value="KAH7423369.1"/>
    <property type="molecule type" value="Genomic_DNA"/>
</dbReference>